<dbReference type="OrthoDB" id="7312725at2759"/>
<evidence type="ECO:0000313" key="1">
    <source>
        <dbReference type="EMBL" id="QQP42546.1"/>
    </source>
</evidence>
<keyword evidence="2" id="KW-1185">Reference proteome</keyword>
<name>A0A7T8H3Q3_CALRO</name>
<gene>
    <name evidence="1" type="ORF">FKW44_017248</name>
</gene>
<dbReference type="AlphaFoldDB" id="A0A7T8H3Q3"/>
<accession>A0A7T8H3Q3</accession>
<dbReference type="Proteomes" id="UP000595437">
    <property type="component" value="Chromosome 11"/>
</dbReference>
<reference evidence="2" key="1">
    <citation type="submission" date="2021-01" db="EMBL/GenBank/DDBJ databases">
        <title>Caligus Genome Assembly.</title>
        <authorList>
            <person name="Gallardo-Escarate C."/>
        </authorList>
    </citation>
    <scope>NUCLEOTIDE SEQUENCE [LARGE SCALE GENOMIC DNA]</scope>
</reference>
<protein>
    <submittedName>
        <fullName evidence="1">LOC101236261</fullName>
    </submittedName>
</protein>
<sequence>VVDSKAISRENQLDCSSILEDHDYCEIPPPLPPTLSSFKAAVISYIAGFVIHKLQQTISCVPCKTVLTDPFEQNHFNLALLKKKDVGGLIYPSQDAITVCQEVERVFCHFLIIGKAALLKKDKIHLHIATQVLQNICEKQR</sequence>
<organism evidence="1 2">
    <name type="scientific">Caligus rogercresseyi</name>
    <name type="common">Sea louse</name>
    <dbReference type="NCBI Taxonomy" id="217165"/>
    <lineage>
        <taxon>Eukaryota</taxon>
        <taxon>Metazoa</taxon>
        <taxon>Ecdysozoa</taxon>
        <taxon>Arthropoda</taxon>
        <taxon>Crustacea</taxon>
        <taxon>Multicrustacea</taxon>
        <taxon>Hexanauplia</taxon>
        <taxon>Copepoda</taxon>
        <taxon>Siphonostomatoida</taxon>
        <taxon>Caligidae</taxon>
        <taxon>Caligus</taxon>
    </lineage>
</organism>
<dbReference type="EMBL" id="CP045900">
    <property type="protein sequence ID" value="QQP42546.1"/>
    <property type="molecule type" value="Genomic_DNA"/>
</dbReference>
<proteinExistence type="predicted"/>
<feature type="non-terminal residue" evidence="1">
    <location>
        <position position="1"/>
    </location>
</feature>
<evidence type="ECO:0000313" key="2">
    <source>
        <dbReference type="Proteomes" id="UP000595437"/>
    </source>
</evidence>